<dbReference type="RefSeq" id="WP_024424970.1">
    <property type="nucleotide sequence ID" value="NZ_CP043404.1"/>
</dbReference>
<keyword evidence="6" id="KW-1185">Reference proteome</keyword>
<dbReference type="EMBL" id="CP043404">
    <property type="protein sequence ID" value="QEK62158.1"/>
    <property type="molecule type" value="Genomic_DNA"/>
</dbReference>
<dbReference type="PROSITE" id="PS50977">
    <property type="entry name" value="HTH_TETR_2"/>
    <property type="match status" value="1"/>
</dbReference>
<evidence type="ECO:0000256" key="3">
    <source>
        <dbReference type="PROSITE-ProRule" id="PRU00335"/>
    </source>
</evidence>
<organism evidence="5 6">
    <name type="scientific">Bacillus safensis</name>
    <dbReference type="NCBI Taxonomy" id="561879"/>
    <lineage>
        <taxon>Bacteria</taxon>
        <taxon>Bacillati</taxon>
        <taxon>Bacillota</taxon>
        <taxon>Bacilli</taxon>
        <taxon>Bacillales</taxon>
        <taxon>Bacillaceae</taxon>
        <taxon>Bacillus</taxon>
    </lineage>
</organism>
<name>A0A5C0WB89_BACIA</name>
<dbReference type="InterPro" id="IPR001647">
    <property type="entry name" value="HTH_TetR"/>
</dbReference>
<dbReference type="SUPFAM" id="SSF46689">
    <property type="entry name" value="Homeodomain-like"/>
    <property type="match status" value="1"/>
</dbReference>
<feature type="DNA-binding region" description="H-T-H motif" evidence="3">
    <location>
        <begin position="33"/>
        <end position="52"/>
    </location>
</feature>
<evidence type="ECO:0000256" key="2">
    <source>
        <dbReference type="ARBA" id="ARBA00023125"/>
    </source>
</evidence>
<evidence type="ECO:0000313" key="5">
    <source>
        <dbReference type="EMBL" id="QEK62158.1"/>
    </source>
</evidence>
<keyword evidence="1" id="KW-0678">Repressor</keyword>
<dbReference type="GeneID" id="61767121"/>
<dbReference type="Pfam" id="PF14278">
    <property type="entry name" value="TetR_C_8"/>
    <property type="match status" value="1"/>
</dbReference>
<dbReference type="GO" id="GO:0003677">
    <property type="term" value="F:DNA binding"/>
    <property type="evidence" value="ECO:0007669"/>
    <property type="project" value="UniProtKB-UniRule"/>
</dbReference>
<evidence type="ECO:0000259" key="4">
    <source>
        <dbReference type="PROSITE" id="PS50977"/>
    </source>
</evidence>
<dbReference type="InterPro" id="IPR039532">
    <property type="entry name" value="TetR_C_Firmicutes"/>
</dbReference>
<dbReference type="Gene3D" id="1.10.357.10">
    <property type="entry name" value="Tetracycline Repressor, domain 2"/>
    <property type="match status" value="1"/>
</dbReference>
<dbReference type="Proteomes" id="UP000325032">
    <property type="component" value="Chromosome"/>
</dbReference>
<evidence type="ECO:0000256" key="1">
    <source>
        <dbReference type="ARBA" id="ARBA00022491"/>
    </source>
</evidence>
<keyword evidence="2 3" id="KW-0238">DNA-binding</keyword>
<dbReference type="PANTHER" id="PTHR43479:SF7">
    <property type="entry name" value="TETR-FAMILY TRANSCRIPTIONAL REGULATOR"/>
    <property type="match status" value="1"/>
</dbReference>
<dbReference type="AlphaFoldDB" id="A0A5C0WB89"/>
<sequence>MIKKEDRRVERTKETLRQTFKILVKEKGYSHVKVKDIVENANYNRTTFYVHYESKDELAADFIYREMEDFEYEFCKPTRENPLLDLTRMKPEGTYVFQYIVENRDYYDLLVMEDRIPQIQEQLLKKIQYIFQNRMSFVSDQYAEINDSYFIQYRSYGIFGFIIEWIRNDYNASPSEMARRIINLLYNQSSLMIELNGDEPIIKRDA</sequence>
<reference evidence="5 6" key="1">
    <citation type="journal article" date="2018" name="Plant Biotechnol. Rep.">
        <title>Diversity and antifungal activity of endophytic bacteria associated with Panax ginseng seedlings.</title>
        <authorList>
            <person name="Park J.M."/>
            <person name="Hong C.E."/>
            <person name="Jo S.H."/>
        </authorList>
    </citation>
    <scope>NUCLEOTIDE SEQUENCE [LARGE SCALE GENOMIC DNA]</scope>
    <source>
        <strain evidence="5 6">PgKB20</strain>
    </source>
</reference>
<dbReference type="InterPro" id="IPR050624">
    <property type="entry name" value="HTH-type_Tx_Regulator"/>
</dbReference>
<protein>
    <recommendedName>
        <fullName evidence="4">HTH tetR-type domain-containing protein</fullName>
    </recommendedName>
</protein>
<proteinExistence type="predicted"/>
<evidence type="ECO:0000313" key="6">
    <source>
        <dbReference type="Proteomes" id="UP000325032"/>
    </source>
</evidence>
<accession>A0A5C0WB89</accession>
<gene>
    <name evidence="5" type="ORF">FX981_00322</name>
</gene>
<dbReference type="PANTHER" id="PTHR43479">
    <property type="entry name" value="ACREF/ENVCD OPERON REPRESSOR-RELATED"/>
    <property type="match status" value="1"/>
</dbReference>
<dbReference type="Pfam" id="PF00440">
    <property type="entry name" value="TetR_N"/>
    <property type="match status" value="1"/>
</dbReference>
<dbReference type="InterPro" id="IPR009057">
    <property type="entry name" value="Homeodomain-like_sf"/>
</dbReference>
<feature type="domain" description="HTH tetR-type" evidence="4">
    <location>
        <begin position="10"/>
        <end position="70"/>
    </location>
</feature>